<dbReference type="EMBL" id="LXQA010498094">
    <property type="protein sequence ID" value="MCI55548.1"/>
    <property type="molecule type" value="Genomic_DNA"/>
</dbReference>
<sequence>AHEVGKGCGCIEIKSIHTKEFSFRKELPLHFFRSRLLSLMPYVTGLNLLLPLTSVNDLLSIKHIPFVHPMSVPRLLSGIERSKS</sequence>
<proteinExistence type="predicted"/>
<comment type="caution">
    <text evidence="1">The sequence shown here is derived from an EMBL/GenBank/DDBJ whole genome shotgun (WGS) entry which is preliminary data.</text>
</comment>
<evidence type="ECO:0000313" key="2">
    <source>
        <dbReference type="Proteomes" id="UP000265520"/>
    </source>
</evidence>
<feature type="non-terminal residue" evidence="1">
    <location>
        <position position="1"/>
    </location>
</feature>
<accession>A0A392T385</accession>
<organism evidence="1 2">
    <name type="scientific">Trifolium medium</name>
    <dbReference type="NCBI Taxonomy" id="97028"/>
    <lineage>
        <taxon>Eukaryota</taxon>
        <taxon>Viridiplantae</taxon>
        <taxon>Streptophyta</taxon>
        <taxon>Embryophyta</taxon>
        <taxon>Tracheophyta</taxon>
        <taxon>Spermatophyta</taxon>
        <taxon>Magnoliopsida</taxon>
        <taxon>eudicotyledons</taxon>
        <taxon>Gunneridae</taxon>
        <taxon>Pentapetalae</taxon>
        <taxon>rosids</taxon>
        <taxon>fabids</taxon>
        <taxon>Fabales</taxon>
        <taxon>Fabaceae</taxon>
        <taxon>Papilionoideae</taxon>
        <taxon>50 kb inversion clade</taxon>
        <taxon>NPAAA clade</taxon>
        <taxon>Hologalegina</taxon>
        <taxon>IRL clade</taxon>
        <taxon>Trifolieae</taxon>
        <taxon>Trifolium</taxon>
    </lineage>
</organism>
<keyword evidence="2" id="KW-1185">Reference proteome</keyword>
<protein>
    <submittedName>
        <fullName evidence="1">Uncharacterized protein</fullName>
    </submittedName>
</protein>
<reference evidence="1 2" key="1">
    <citation type="journal article" date="2018" name="Front. Plant Sci.">
        <title>Red Clover (Trifolium pratense) and Zigzag Clover (T. medium) - A Picture of Genomic Similarities and Differences.</title>
        <authorList>
            <person name="Dluhosova J."/>
            <person name="Istvanek J."/>
            <person name="Nedelnik J."/>
            <person name="Repkova J."/>
        </authorList>
    </citation>
    <scope>NUCLEOTIDE SEQUENCE [LARGE SCALE GENOMIC DNA]</scope>
    <source>
        <strain evidence="2">cv. 10/8</strain>
        <tissue evidence="1">Leaf</tissue>
    </source>
</reference>
<dbReference type="Proteomes" id="UP000265520">
    <property type="component" value="Unassembled WGS sequence"/>
</dbReference>
<name>A0A392T385_9FABA</name>
<dbReference type="AlphaFoldDB" id="A0A392T385"/>
<evidence type="ECO:0000313" key="1">
    <source>
        <dbReference type="EMBL" id="MCI55548.1"/>
    </source>
</evidence>